<evidence type="ECO:0000313" key="2">
    <source>
        <dbReference type="Proteomes" id="UP000007437"/>
    </source>
</evidence>
<dbReference type="EMBL" id="FR687359">
    <property type="protein sequence ID" value="CBW76181.1"/>
    <property type="molecule type" value="Genomic_DNA"/>
</dbReference>
<evidence type="ECO:0000313" key="1">
    <source>
        <dbReference type="EMBL" id="CBW76181.1"/>
    </source>
</evidence>
<organism evidence="1 2">
    <name type="scientific">Mycetohabitans rhizoxinica (strain DSM 19002 / CIP 109453 / HKI 454)</name>
    <name type="common">Paraburkholderia rhizoxinica</name>
    <dbReference type="NCBI Taxonomy" id="882378"/>
    <lineage>
        <taxon>Bacteria</taxon>
        <taxon>Pseudomonadati</taxon>
        <taxon>Pseudomonadota</taxon>
        <taxon>Betaproteobacteria</taxon>
        <taxon>Burkholderiales</taxon>
        <taxon>Burkholderiaceae</taxon>
        <taxon>Mycetohabitans</taxon>
    </lineage>
</organism>
<dbReference type="KEGG" id="brh:RBRH_02199"/>
<sequence>MGARRRVRATLGTGRALSADIARAGGVSAVKYRR</sequence>
<accession>E5AME9</accession>
<dbReference type="Proteomes" id="UP000007437">
    <property type="component" value="Chromosome"/>
</dbReference>
<protein>
    <submittedName>
        <fullName evidence="1">Uncharacterized protein</fullName>
    </submittedName>
</protein>
<dbReference type="AlphaFoldDB" id="E5AME9"/>
<proteinExistence type="predicted"/>
<dbReference type="HOGENOM" id="CLU_3372643_0_0_4"/>
<gene>
    <name evidence="1" type="ordered locus">RBRH_02199</name>
</gene>
<name>E5AME9_MYCRK</name>
<reference evidence="1 2" key="1">
    <citation type="journal article" date="2011" name="J. Bacteriol.">
        <title>Complete genome sequence of Burkholderia rhizoxinica, an endosymbiont of Rhizopus microsporus.</title>
        <authorList>
            <person name="Lackner G."/>
            <person name="Moebius N."/>
            <person name="Partida-Martinez L."/>
            <person name="Hertweck C."/>
        </authorList>
    </citation>
    <scope>NUCLEOTIDE SEQUENCE [LARGE SCALE GENOMIC DNA]</scope>
    <source>
        <strain evidence="2">DSM 19002 / CIP 109453 / HKI 454</strain>
    </source>
</reference>